<reference evidence="2" key="1">
    <citation type="submission" date="2022-11" db="UniProtKB">
        <authorList>
            <consortium name="WormBaseParasite"/>
        </authorList>
    </citation>
    <scope>IDENTIFICATION</scope>
</reference>
<sequence length="48" mass="5280">MHREEPIITVSVNKPAVGRAPIDAPHGAQWPWVRYPQTSSSSLLAGRD</sequence>
<dbReference type="Proteomes" id="UP000887566">
    <property type="component" value="Unplaced"/>
</dbReference>
<proteinExistence type="predicted"/>
<protein>
    <submittedName>
        <fullName evidence="2">Uncharacterized protein</fullName>
    </submittedName>
</protein>
<evidence type="ECO:0000313" key="2">
    <source>
        <dbReference type="WBParaSite" id="PSAMB.scaffold9953size4489.g32892.t1"/>
    </source>
</evidence>
<accession>A0A914XPE8</accession>
<organism evidence="1 2">
    <name type="scientific">Plectus sambesii</name>
    <dbReference type="NCBI Taxonomy" id="2011161"/>
    <lineage>
        <taxon>Eukaryota</taxon>
        <taxon>Metazoa</taxon>
        <taxon>Ecdysozoa</taxon>
        <taxon>Nematoda</taxon>
        <taxon>Chromadorea</taxon>
        <taxon>Plectida</taxon>
        <taxon>Plectina</taxon>
        <taxon>Plectoidea</taxon>
        <taxon>Plectidae</taxon>
        <taxon>Plectus</taxon>
    </lineage>
</organism>
<dbReference type="WBParaSite" id="PSAMB.scaffold9953size4489.g32892.t1">
    <property type="protein sequence ID" value="PSAMB.scaffold9953size4489.g32892.t1"/>
    <property type="gene ID" value="PSAMB.scaffold9953size4489.g32892"/>
</dbReference>
<dbReference type="AlphaFoldDB" id="A0A914XPE8"/>
<evidence type="ECO:0000313" key="1">
    <source>
        <dbReference type="Proteomes" id="UP000887566"/>
    </source>
</evidence>
<name>A0A914XPE8_9BILA</name>
<keyword evidence="1" id="KW-1185">Reference proteome</keyword>